<protein>
    <submittedName>
        <fullName evidence="2">Uncharacterized protein</fullName>
    </submittedName>
</protein>
<accession>A0A1G4SQ22</accession>
<evidence type="ECO:0000313" key="3">
    <source>
        <dbReference type="Proteomes" id="UP000199542"/>
    </source>
</evidence>
<evidence type="ECO:0000256" key="1">
    <source>
        <dbReference type="SAM" id="Phobius"/>
    </source>
</evidence>
<dbReference type="RefSeq" id="WP_167363946.1">
    <property type="nucleotide sequence ID" value="NZ_FMTM01000006.1"/>
</dbReference>
<sequence length="54" mass="5705">MADLGISHTQANYYGSVPAKKPASMRQKFHFALNATLFTAAFAFVAALVCGVIG</sequence>
<keyword evidence="1" id="KW-0812">Transmembrane</keyword>
<keyword evidence="1" id="KW-1133">Transmembrane helix</keyword>
<reference evidence="2 3" key="1">
    <citation type="submission" date="2016-10" db="EMBL/GenBank/DDBJ databases">
        <authorList>
            <person name="de Groot N.N."/>
        </authorList>
    </citation>
    <scope>NUCLEOTIDE SEQUENCE [LARGE SCALE GENOMIC DNA]</scope>
    <source>
        <strain evidence="2 3">CGMCC 1.3401</strain>
    </source>
</reference>
<dbReference type="EMBL" id="FMTM01000006">
    <property type="protein sequence ID" value="SCW70645.1"/>
    <property type="molecule type" value="Genomic_DNA"/>
</dbReference>
<keyword evidence="1" id="KW-0472">Membrane</keyword>
<dbReference type="Proteomes" id="UP000199542">
    <property type="component" value="Unassembled WGS sequence"/>
</dbReference>
<dbReference type="AlphaFoldDB" id="A0A1G4SQ22"/>
<gene>
    <name evidence="2" type="ORF">SAMN02927900_03995</name>
</gene>
<feature type="transmembrane region" description="Helical" evidence="1">
    <location>
        <begin position="31"/>
        <end position="53"/>
    </location>
</feature>
<organism evidence="2 3">
    <name type="scientific">Rhizobium mongolense subsp. loessense</name>
    <dbReference type="NCBI Taxonomy" id="158890"/>
    <lineage>
        <taxon>Bacteria</taxon>
        <taxon>Pseudomonadati</taxon>
        <taxon>Pseudomonadota</taxon>
        <taxon>Alphaproteobacteria</taxon>
        <taxon>Hyphomicrobiales</taxon>
        <taxon>Rhizobiaceae</taxon>
        <taxon>Rhizobium/Agrobacterium group</taxon>
        <taxon>Rhizobium</taxon>
    </lineage>
</organism>
<proteinExistence type="predicted"/>
<evidence type="ECO:0000313" key="2">
    <source>
        <dbReference type="EMBL" id="SCW70645.1"/>
    </source>
</evidence>
<name>A0A1G4SQ22_9HYPH</name>